<dbReference type="EMBL" id="CAJHNJ030000020">
    <property type="protein sequence ID" value="CAG9118132.1"/>
    <property type="molecule type" value="Genomic_DNA"/>
</dbReference>
<organism evidence="2 3">
    <name type="scientific">Plutella xylostella</name>
    <name type="common">Diamondback moth</name>
    <name type="synonym">Plutella maculipennis</name>
    <dbReference type="NCBI Taxonomy" id="51655"/>
    <lineage>
        <taxon>Eukaryota</taxon>
        <taxon>Metazoa</taxon>
        <taxon>Ecdysozoa</taxon>
        <taxon>Arthropoda</taxon>
        <taxon>Hexapoda</taxon>
        <taxon>Insecta</taxon>
        <taxon>Pterygota</taxon>
        <taxon>Neoptera</taxon>
        <taxon>Endopterygota</taxon>
        <taxon>Lepidoptera</taxon>
        <taxon>Glossata</taxon>
        <taxon>Ditrysia</taxon>
        <taxon>Yponomeutoidea</taxon>
        <taxon>Plutellidae</taxon>
        <taxon>Plutella</taxon>
    </lineage>
</organism>
<feature type="non-terminal residue" evidence="2">
    <location>
        <position position="94"/>
    </location>
</feature>
<evidence type="ECO:0000256" key="1">
    <source>
        <dbReference type="SAM" id="MobiDB-lite"/>
    </source>
</evidence>
<comment type="caution">
    <text evidence="2">The sequence shown here is derived from an EMBL/GenBank/DDBJ whole genome shotgun (WGS) entry which is preliminary data.</text>
</comment>
<proteinExistence type="predicted"/>
<name>A0A8S4ERY7_PLUXY</name>
<dbReference type="AlphaFoldDB" id="A0A8S4ERY7"/>
<evidence type="ECO:0000313" key="2">
    <source>
        <dbReference type="EMBL" id="CAG9118132.1"/>
    </source>
</evidence>
<feature type="region of interest" description="Disordered" evidence="1">
    <location>
        <begin position="1"/>
        <end position="21"/>
    </location>
</feature>
<gene>
    <name evidence="2" type="ORF">PLXY2_LOCUS6445</name>
</gene>
<protein>
    <submittedName>
        <fullName evidence="2">(diamondback moth) hypothetical protein</fullName>
    </submittedName>
</protein>
<sequence length="94" mass="9869">HSPNFRLQASHVQSTRQDIAGLQHSSQVVHTELSPEPSRGDRLSEVEDSSGMVAGVAVASRHGLAAIDVEALMSQLRKSATATPEVSVLASAVL</sequence>
<keyword evidence="3" id="KW-1185">Reference proteome</keyword>
<evidence type="ECO:0000313" key="3">
    <source>
        <dbReference type="Proteomes" id="UP000653454"/>
    </source>
</evidence>
<accession>A0A8S4ERY7</accession>
<dbReference type="Proteomes" id="UP000653454">
    <property type="component" value="Unassembled WGS sequence"/>
</dbReference>
<reference evidence="2" key="1">
    <citation type="submission" date="2020-11" db="EMBL/GenBank/DDBJ databases">
        <authorList>
            <person name="Whiteford S."/>
        </authorList>
    </citation>
    <scope>NUCLEOTIDE SEQUENCE</scope>
</reference>